<dbReference type="GO" id="GO:0006516">
    <property type="term" value="P:glycoprotein catabolic process"/>
    <property type="evidence" value="ECO:0007669"/>
    <property type="project" value="TreeGrafter"/>
</dbReference>
<dbReference type="GO" id="GO:0005975">
    <property type="term" value="P:carbohydrate metabolic process"/>
    <property type="evidence" value="ECO:0007669"/>
    <property type="project" value="InterPro"/>
</dbReference>
<dbReference type="Pfam" id="PF17678">
    <property type="entry name" value="Glyco_hydro_92N"/>
    <property type="match status" value="1"/>
</dbReference>
<keyword evidence="3" id="KW-0106">Calcium</keyword>
<evidence type="ECO:0000313" key="6">
    <source>
        <dbReference type="EMBL" id="SMO78682.1"/>
    </source>
</evidence>
<dbReference type="InterPro" id="IPR050883">
    <property type="entry name" value="PNGase"/>
</dbReference>
<accession>A0A521E4A2</accession>
<dbReference type="InterPro" id="IPR005887">
    <property type="entry name" value="GH92_a_mannosidase_put"/>
</dbReference>
<proteinExistence type="predicted"/>
<dbReference type="SUPFAM" id="SSF48208">
    <property type="entry name" value="Six-hairpin glycosidases"/>
    <property type="match status" value="1"/>
</dbReference>
<evidence type="ECO:0000256" key="2">
    <source>
        <dbReference type="ARBA" id="ARBA00011245"/>
    </source>
</evidence>
<sequence>MFCSNKSIFILLVGLVSVSVTRCNSQKITNKKSNLTLFVDPFIGTAAHGHTSPYATVPFGMVQLGPDTGNDGWDWCSGYNYSDSSIVGFSHTHLSGTGIGDMGDVMFMPGVGRVQITEGSKANPESGYRARFSHKDEVAKPGYYSVLLKDDNIKVELTATERAGFQKYTFPKTDSAHVIIDLFHGIGWDSPTDTYLKIENDSLITGYRRSKGWAENQVVFFAAKFSKPIIKTMLFAGDVLSSNAKEVKGQKAKGVLFFNTADHHELLVKVGISSVDVDGALKNLTTEIKGWNFEAVRKSANDKWEKQLQKISVQTPTDSLKTIFYTACFHSMLAPTIFSDVDGRYRGADRKTHTDKSFVNHSTFSLWDTYRANHPLFTITQPERTEDFVRSFLAFYKESGLLPVWPLANNETNCMIGYHAVPILADAYFKGLAKDVNWNDVFEAMKKSALQNKNGLKQLRELNYIPADQEVFSISKMLEYAIDDWCIAQMAKKLGKEDDYKTFSLREQSYKNVFDKQTGFFRAKLANGQWKGSGKGPFDPKYSDHEHGDYIEGNAWQYLWLVPQSADTLVNLLGGKEAFDQKLTKFFNEDSKVTGEHASNDISGMIGQYAHGNEPGHHTSYLYDFVDKPWKTQELTNRIMREMYNASPAGICGNEDCGQMSGWYVLSSMGIYPVNPADGKFYFGSPLFDQVTLNLENGKTFTIKARNVSGKNIYIKSIKLNGKVLPRLYINYAEIMNGGTLEFEMTDKI</sequence>
<comment type="cofactor">
    <cofactor evidence="1">
        <name>Ca(2+)</name>
        <dbReference type="ChEBI" id="CHEBI:29108"/>
    </cofactor>
</comment>
<evidence type="ECO:0000256" key="3">
    <source>
        <dbReference type="ARBA" id="ARBA00022837"/>
    </source>
</evidence>
<evidence type="ECO:0000256" key="1">
    <source>
        <dbReference type="ARBA" id="ARBA00001913"/>
    </source>
</evidence>
<evidence type="ECO:0000259" key="5">
    <source>
        <dbReference type="Pfam" id="PF17678"/>
    </source>
</evidence>
<organism evidence="6 7">
    <name type="scientific">Solitalea koreensis</name>
    <dbReference type="NCBI Taxonomy" id="543615"/>
    <lineage>
        <taxon>Bacteria</taxon>
        <taxon>Pseudomonadati</taxon>
        <taxon>Bacteroidota</taxon>
        <taxon>Sphingobacteriia</taxon>
        <taxon>Sphingobacteriales</taxon>
        <taxon>Sphingobacteriaceae</taxon>
        <taxon>Solitalea</taxon>
    </lineage>
</organism>
<dbReference type="EMBL" id="FXSZ01000011">
    <property type="protein sequence ID" value="SMO78682.1"/>
    <property type="molecule type" value="Genomic_DNA"/>
</dbReference>
<dbReference type="FunFam" id="3.30.2080.10:FF:000001">
    <property type="entry name" value="Alpha-1,2-mannosidase subfamily"/>
    <property type="match status" value="1"/>
</dbReference>
<dbReference type="InterPro" id="IPR041371">
    <property type="entry name" value="GH92_N"/>
</dbReference>
<dbReference type="GO" id="GO:0000224">
    <property type="term" value="F:peptide-N4-(N-acetyl-beta-glucosaminyl)asparagine amidase activity"/>
    <property type="evidence" value="ECO:0007669"/>
    <property type="project" value="TreeGrafter"/>
</dbReference>
<dbReference type="Gene3D" id="1.20.1610.10">
    <property type="entry name" value="alpha-1,2-mannosidases domains"/>
    <property type="match status" value="1"/>
</dbReference>
<dbReference type="Gene3D" id="3.30.2080.10">
    <property type="entry name" value="GH92 mannosidase domain"/>
    <property type="match status" value="1"/>
</dbReference>
<dbReference type="Gene3D" id="2.70.98.10">
    <property type="match status" value="1"/>
</dbReference>
<dbReference type="PANTHER" id="PTHR12143:SF39">
    <property type="entry name" value="SECRETED PROTEIN"/>
    <property type="match status" value="1"/>
</dbReference>
<dbReference type="InterPro" id="IPR012939">
    <property type="entry name" value="Glyco_hydro_92"/>
</dbReference>
<reference evidence="6 7" key="1">
    <citation type="submission" date="2017-05" db="EMBL/GenBank/DDBJ databases">
        <authorList>
            <person name="Varghese N."/>
            <person name="Submissions S."/>
        </authorList>
    </citation>
    <scope>NUCLEOTIDE SEQUENCE [LARGE SCALE GENOMIC DNA]</scope>
    <source>
        <strain evidence="6 7">DSM 21342</strain>
    </source>
</reference>
<dbReference type="InterPro" id="IPR008928">
    <property type="entry name" value="6-hairpin_glycosidase_sf"/>
</dbReference>
<dbReference type="FunFam" id="1.20.1050.60:FF:000001">
    <property type="entry name" value="Putative alpha-1,2-mannosidase"/>
    <property type="match status" value="1"/>
</dbReference>
<feature type="domain" description="Glycosyl hydrolase family 92 N-terminal" evidence="5">
    <location>
        <begin position="38"/>
        <end position="273"/>
    </location>
</feature>
<dbReference type="OrthoDB" id="9758101at2"/>
<dbReference type="NCBIfam" id="TIGR01180">
    <property type="entry name" value="aman2_put"/>
    <property type="match status" value="1"/>
</dbReference>
<dbReference type="PANTHER" id="PTHR12143">
    <property type="entry name" value="PEPTIDE N-GLYCANASE PNGASE -RELATED"/>
    <property type="match status" value="1"/>
</dbReference>
<dbReference type="RefSeq" id="WP_142604561.1">
    <property type="nucleotide sequence ID" value="NZ_FXSZ01000011.1"/>
</dbReference>
<protein>
    <submittedName>
        <fullName evidence="6">Alpha-1,2-mannosidase, putative</fullName>
    </submittedName>
</protein>
<dbReference type="Proteomes" id="UP000315971">
    <property type="component" value="Unassembled WGS sequence"/>
</dbReference>
<evidence type="ECO:0000259" key="4">
    <source>
        <dbReference type="Pfam" id="PF07971"/>
    </source>
</evidence>
<dbReference type="AlphaFoldDB" id="A0A521E4A2"/>
<keyword evidence="7" id="KW-1185">Reference proteome</keyword>
<name>A0A521E4A2_9SPHI</name>
<gene>
    <name evidence="6" type="ORF">SAMN06265350_11121</name>
</gene>
<evidence type="ECO:0000313" key="7">
    <source>
        <dbReference type="Proteomes" id="UP000315971"/>
    </source>
</evidence>
<dbReference type="Pfam" id="PF07971">
    <property type="entry name" value="Glyco_hydro_92"/>
    <property type="match status" value="1"/>
</dbReference>
<feature type="domain" description="Glycosyl hydrolase family 92" evidence="4">
    <location>
        <begin position="280"/>
        <end position="746"/>
    </location>
</feature>
<dbReference type="GO" id="GO:0030246">
    <property type="term" value="F:carbohydrate binding"/>
    <property type="evidence" value="ECO:0007669"/>
    <property type="project" value="InterPro"/>
</dbReference>
<dbReference type="Gene3D" id="1.20.1050.60">
    <property type="entry name" value="alpha-1,2-mannosidase"/>
    <property type="match status" value="1"/>
</dbReference>
<dbReference type="GO" id="GO:0005829">
    <property type="term" value="C:cytosol"/>
    <property type="evidence" value="ECO:0007669"/>
    <property type="project" value="TreeGrafter"/>
</dbReference>
<dbReference type="InterPro" id="IPR014718">
    <property type="entry name" value="GH-type_carb-bd"/>
</dbReference>
<comment type="subunit">
    <text evidence="2">Monomer.</text>
</comment>